<evidence type="ECO:0000256" key="4">
    <source>
        <dbReference type="ARBA" id="ARBA00022989"/>
    </source>
</evidence>
<feature type="transmembrane region" description="Helical" evidence="6">
    <location>
        <begin position="67"/>
        <end position="89"/>
    </location>
</feature>
<dbReference type="PANTHER" id="PTHR23505:SF79">
    <property type="entry name" value="PROTEIN SPINSTER"/>
    <property type="match status" value="1"/>
</dbReference>
<evidence type="ECO:0008006" key="8">
    <source>
        <dbReference type="Google" id="ProtNLM"/>
    </source>
</evidence>
<organism evidence="7">
    <name type="scientific">marine sediment metagenome</name>
    <dbReference type="NCBI Taxonomy" id="412755"/>
    <lineage>
        <taxon>unclassified sequences</taxon>
        <taxon>metagenomes</taxon>
        <taxon>ecological metagenomes</taxon>
    </lineage>
</organism>
<evidence type="ECO:0000256" key="6">
    <source>
        <dbReference type="SAM" id="Phobius"/>
    </source>
</evidence>
<proteinExistence type="predicted"/>
<sequence length="160" mass="18045">SILHWRIAFILGFNISVLLIIIYFIKALDLKHNTIDRGDYLNPNNYNYKLSRQDFVLLFKMRSVMSILFFVLTGGLVTSILGNWGIYILSSNLGNPDLATIIYLIIGIAALPGAIIGGKINDRLFQNRKHRLRFLVAMIGVLGGSLSLLIFYVFPFPILV</sequence>
<dbReference type="PANTHER" id="PTHR23505">
    <property type="entry name" value="SPINSTER"/>
    <property type="match status" value="1"/>
</dbReference>
<evidence type="ECO:0000256" key="1">
    <source>
        <dbReference type="ARBA" id="ARBA00004141"/>
    </source>
</evidence>
<feature type="transmembrane region" description="Helical" evidence="6">
    <location>
        <begin position="132"/>
        <end position="154"/>
    </location>
</feature>
<name>X1BMX8_9ZZZZ</name>
<gene>
    <name evidence="7" type="ORF">S01H4_49062</name>
</gene>
<dbReference type="GO" id="GO:0016020">
    <property type="term" value="C:membrane"/>
    <property type="evidence" value="ECO:0007669"/>
    <property type="project" value="UniProtKB-SubCell"/>
</dbReference>
<protein>
    <recommendedName>
        <fullName evidence="8">Major facilitator superfamily (MFS) profile domain-containing protein</fullName>
    </recommendedName>
</protein>
<evidence type="ECO:0000256" key="3">
    <source>
        <dbReference type="ARBA" id="ARBA00022692"/>
    </source>
</evidence>
<feature type="transmembrane region" description="Helical" evidence="6">
    <location>
        <begin position="101"/>
        <end position="120"/>
    </location>
</feature>
<accession>X1BMX8</accession>
<dbReference type="SUPFAM" id="SSF103473">
    <property type="entry name" value="MFS general substrate transporter"/>
    <property type="match status" value="1"/>
</dbReference>
<dbReference type="InterPro" id="IPR044770">
    <property type="entry name" value="MFS_spinster-like"/>
</dbReference>
<evidence type="ECO:0000256" key="2">
    <source>
        <dbReference type="ARBA" id="ARBA00022448"/>
    </source>
</evidence>
<keyword evidence="4 6" id="KW-1133">Transmembrane helix</keyword>
<reference evidence="7" key="1">
    <citation type="journal article" date="2014" name="Front. Microbiol.">
        <title>High frequency of phylogenetically diverse reductive dehalogenase-homologous genes in deep subseafloor sedimentary metagenomes.</title>
        <authorList>
            <person name="Kawai M."/>
            <person name="Futagami T."/>
            <person name="Toyoda A."/>
            <person name="Takaki Y."/>
            <person name="Nishi S."/>
            <person name="Hori S."/>
            <person name="Arai W."/>
            <person name="Tsubouchi T."/>
            <person name="Morono Y."/>
            <person name="Uchiyama I."/>
            <person name="Ito T."/>
            <person name="Fujiyama A."/>
            <person name="Inagaki F."/>
            <person name="Takami H."/>
        </authorList>
    </citation>
    <scope>NUCLEOTIDE SEQUENCE</scope>
    <source>
        <strain evidence="7">Expedition CK06-06</strain>
    </source>
</reference>
<dbReference type="EMBL" id="BART01027708">
    <property type="protein sequence ID" value="GAG96360.1"/>
    <property type="molecule type" value="Genomic_DNA"/>
</dbReference>
<evidence type="ECO:0000256" key="5">
    <source>
        <dbReference type="ARBA" id="ARBA00023136"/>
    </source>
</evidence>
<keyword evidence="5 6" id="KW-0472">Membrane</keyword>
<dbReference type="InterPro" id="IPR036259">
    <property type="entry name" value="MFS_trans_sf"/>
</dbReference>
<comment type="caution">
    <text evidence="7">The sequence shown here is derived from an EMBL/GenBank/DDBJ whole genome shotgun (WGS) entry which is preliminary data.</text>
</comment>
<feature type="transmembrane region" description="Helical" evidence="6">
    <location>
        <begin position="6"/>
        <end position="25"/>
    </location>
</feature>
<comment type="subcellular location">
    <subcellularLocation>
        <location evidence="1">Membrane</location>
        <topology evidence="1">Multi-pass membrane protein</topology>
    </subcellularLocation>
</comment>
<keyword evidence="3 6" id="KW-0812">Transmembrane</keyword>
<dbReference type="Gene3D" id="1.20.1250.20">
    <property type="entry name" value="MFS general substrate transporter like domains"/>
    <property type="match status" value="1"/>
</dbReference>
<evidence type="ECO:0000313" key="7">
    <source>
        <dbReference type="EMBL" id="GAG96360.1"/>
    </source>
</evidence>
<keyword evidence="2" id="KW-0813">Transport</keyword>
<dbReference type="AlphaFoldDB" id="X1BMX8"/>
<feature type="non-terminal residue" evidence="7">
    <location>
        <position position="1"/>
    </location>
</feature>